<dbReference type="InterPro" id="IPR052760">
    <property type="entry name" value="Mitochondrial_malonyltrans"/>
</dbReference>
<dbReference type="InterPro" id="IPR016035">
    <property type="entry name" value="Acyl_Trfase/lysoPLipase"/>
</dbReference>
<name>A0AAD7XK03_9STRA</name>
<dbReference type="Gene3D" id="3.40.366.10">
    <property type="entry name" value="Malonyl-Coenzyme A Acyl Carrier Protein, domain 2"/>
    <property type="match status" value="1"/>
</dbReference>
<proteinExistence type="predicted"/>
<reference evidence="2" key="1">
    <citation type="submission" date="2023-01" db="EMBL/GenBank/DDBJ databases">
        <title>Metagenome sequencing of chrysophaentin producing Chrysophaeum taylorii.</title>
        <authorList>
            <person name="Davison J."/>
            <person name="Bewley C."/>
        </authorList>
    </citation>
    <scope>NUCLEOTIDE SEQUENCE</scope>
    <source>
        <strain evidence="2">NIES-1699</strain>
    </source>
</reference>
<dbReference type="Pfam" id="PF00698">
    <property type="entry name" value="Acyl_transf_1"/>
    <property type="match status" value="1"/>
</dbReference>
<dbReference type="InterPro" id="IPR016036">
    <property type="entry name" value="Malonyl_transacylase_ACP-bd"/>
</dbReference>
<dbReference type="Gene3D" id="3.40.50.1820">
    <property type="entry name" value="alpha/beta hydrolase"/>
    <property type="match status" value="1"/>
</dbReference>
<dbReference type="AlphaFoldDB" id="A0AAD7XK03"/>
<evidence type="ECO:0000313" key="3">
    <source>
        <dbReference type="Proteomes" id="UP001230188"/>
    </source>
</evidence>
<evidence type="ECO:0000259" key="1">
    <source>
        <dbReference type="SMART" id="SM00827"/>
    </source>
</evidence>
<dbReference type="PANTHER" id="PTHR47170">
    <property type="entry name" value="MALONYL-COA ACP TRANSACYLASE, ACP-BINDING"/>
    <property type="match status" value="1"/>
</dbReference>
<gene>
    <name evidence="2" type="ORF">CTAYLR_009457</name>
</gene>
<dbReference type="EMBL" id="JAQMWT010000595">
    <property type="protein sequence ID" value="KAJ8598995.1"/>
    <property type="molecule type" value="Genomic_DNA"/>
</dbReference>
<feature type="domain" description="Malonyl-CoA:ACP transacylase (MAT)" evidence="1">
    <location>
        <begin position="495"/>
        <end position="782"/>
    </location>
</feature>
<dbReference type="InterPro" id="IPR001227">
    <property type="entry name" value="Ac_transferase_dom_sf"/>
</dbReference>
<evidence type="ECO:0000313" key="2">
    <source>
        <dbReference type="EMBL" id="KAJ8598995.1"/>
    </source>
</evidence>
<keyword evidence="3" id="KW-1185">Reference proteome</keyword>
<dbReference type="SUPFAM" id="SSF52151">
    <property type="entry name" value="FabD/lysophospholipase-like"/>
    <property type="match status" value="1"/>
</dbReference>
<dbReference type="Proteomes" id="UP001230188">
    <property type="component" value="Unassembled WGS sequence"/>
</dbReference>
<dbReference type="SUPFAM" id="SSF55048">
    <property type="entry name" value="Probable ACP-binding domain of malonyl-CoA ACP transacylase"/>
    <property type="match status" value="1"/>
</dbReference>
<dbReference type="PANTHER" id="PTHR47170:SF2">
    <property type="entry name" value="MALONYL-COA:ACP TRANSACYLASE (MAT) DOMAIN-CONTAINING PROTEIN"/>
    <property type="match status" value="1"/>
</dbReference>
<sequence>MWFPSLSKTKVAEEPRLRLVTFPNAGSAENVYTGMDKTAFGGESGRRENLLMHWAKANKVEVWAAQPPGREQRMKEATLTSCAAQAQGAFEAAKEELFEGSAPWAVLAHSMGTWTAVEFIKLAPRPPTILVASGFASPTRAVESRPWTPLDKLEAEEDFKDECRRWNINDVVFTENMWRTYGPFLREEFKCFNDYPQNFPKFSFPVRAIYGTKDERCGEAVVREWSQVSDDFAVLNPVDGHHLFVYDEPARQTWFKRVIAAIEAAQPLFSYECAGKKGAAMRTGCELTTALVEPEIQPGWVVEVKGEKVNMKGTDRLHIVSYAESPGGAKKPVDAWASKKLFVFKGVVASASVVAAAPPNGHGAKPPASAPAVAPSSPETSLFTAGKRYVVTGKAGAMLRSGCDLDTEDLNLTLSTGTECFVVQEKTNASGSLRARIVLYSEKQSPYATVDGWCTAKFLTAVGDDKEEALPAAGSTPFLTVFPRPTAPKQDIVVLFPGQGAQKVGMLEPYVSTPGVKAMFEEASVVFGEDLLALVSDGPVEKLNDTRFSQVCVFLTSLAAMKKVEHEDPSVVARASACAGFSLGEYTALAFAGVLELKTALELLKVRGEAMGAACDASELPTGMMTVVGVEEPMLLELLADVPDVSIANQLFPKGRVLSGPKDQLQTLEAAVKALNLSGSKTIVQPVSGAFHSKYMKPAADALERALETAKFATPNRLVYSNVTAKPHAPDVAAIKQKMVEQLTAGVLWEDTIRDVDSRFPETAHFYEPQPGKQLSSMMRRINADNLPKMKNV</sequence>
<dbReference type="GO" id="GO:0016740">
    <property type="term" value="F:transferase activity"/>
    <property type="evidence" value="ECO:0007669"/>
    <property type="project" value="InterPro"/>
</dbReference>
<accession>A0AAD7XK03</accession>
<organism evidence="2 3">
    <name type="scientific">Chrysophaeum taylorii</name>
    <dbReference type="NCBI Taxonomy" id="2483200"/>
    <lineage>
        <taxon>Eukaryota</taxon>
        <taxon>Sar</taxon>
        <taxon>Stramenopiles</taxon>
        <taxon>Ochrophyta</taxon>
        <taxon>Pelagophyceae</taxon>
        <taxon>Pelagomonadales</taxon>
        <taxon>Pelagomonadaceae</taxon>
        <taxon>Chrysophaeum</taxon>
    </lineage>
</organism>
<dbReference type="Gene3D" id="3.30.70.250">
    <property type="entry name" value="Malonyl-CoA ACP transacylase, ACP-binding"/>
    <property type="match status" value="1"/>
</dbReference>
<dbReference type="InterPro" id="IPR014043">
    <property type="entry name" value="Acyl_transferase_dom"/>
</dbReference>
<protein>
    <recommendedName>
        <fullName evidence="1">Malonyl-CoA:ACP transacylase (MAT) domain-containing protein</fullName>
    </recommendedName>
</protein>
<dbReference type="InterPro" id="IPR029058">
    <property type="entry name" value="AB_hydrolase_fold"/>
</dbReference>
<dbReference type="SMART" id="SM00827">
    <property type="entry name" value="PKS_AT"/>
    <property type="match status" value="1"/>
</dbReference>
<dbReference type="SUPFAM" id="SSF53474">
    <property type="entry name" value="alpha/beta-Hydrolases"/>
    <property type="match status" value="1"/>
</dbReference>
<comment type="caution">
    <text evidence="2">The sequence shown here is derived from an EMBL/GenBank/DDBJ whole genome shotgun (WGS) entry which is preliminary data.</text>
</comment>